<accession>A0AAW1N746</accession>
<dbReference type="AlphaFoldDB" id="A0AAW1N746"/>
<sequence length="105" mass="11745">MDQVESAAKLAKFINISDALYYNKAEIGILSATIQHCFNKAGVQKYTGSSTSFQWDLKHDLPLPAIILMESCATEITKTENLDNYIRIDDIAATQEMSLKMILQT</sequence>
<name>A0AAW1N746_POPJA</name>
<protein>
    <submittedName>
        <fullName evidence="1">Uncharacterized protein</fullName>
    </submittedName>
</protein>
<evidence type="ECO:0000313" key="2">
    <source>
        <dbReference type="Proteomes" id="UP001458880"/>
    </source>
</evidence>
<gene>
    <name evidence="1" type="ORF">QE152_g1322</name>
</gene>
<comment type="caution">
    <text evidence="1">The sequence shown here is derived from an EMBL/GenBank/DDBJ whole genome shotgun (WGS) entry which is preliminary data.</text>
</comment>
<proteinExistence type="predicted"/>
<reference evidence="1 2" key="1">
    <citation type="journal article" date="2024" name="BMC Genomics">
        <title>De novo assembly and annotation of Popillia japonica's genome with initial clues to its potential as an invasive pest.</title>
        <authorList>
            <person name="Cucini C."/>
            <person name="Boschi S."/>
            <person name="Funari R."/>
            <person name="Cardaioli E."/>
            <person name="Iannotti N."/>
            <person name="Marturano G."/>
            <person name="Paoli F."/>
            <person name="Bruttini M."/>
            <person name="Carapelli A."/>
            <person name="Frati F."/>
            <person name="Nardi F."/>
        </authorList>
    </citation>
    <scope>NUCLEOTIDE SEQUENCE [LARGE SCALE GENOMIC DNA]</scope>
    <source>
        <strain evidence="1">DMR45628</strain>
    </source>
</reference>
<dbReference type="EMBL" id="JASPKY010000008">
    <property type="protein sequence ID" value="KAK9754289.1"/>
    <property type="molecule type" value="Genomic_DNA"/>
</dbReference>
<organism evidence="1 2">
    <name type="scientific">Popillia japonica</name>
    <name type="common">Japanese beetle</name>
    <dbReference type="NCBI Taxonomy" id="7064"/>
    <lineage>
        <taxon>Eukaryota</taxon>
        <taxon>Metazoa</taxon>
        <taxon>Ecdysozoa</taxon>
        <taxon>Arthropoda</taxon>
        <taxon>Hexapoda</taxon>
        <taxon>Insecta</taxon>
        <taxon>Pterygota</taxon>
        <taxon>Neoptera</taxon>
        <taxon>Endopterygota</taxon>
        <taxon>Coleoptera</taxon>
        <taxon>Polyphaga</taxon>
        <taxon>Scarabaeiformia</taxon>
        <taxon>Scarabaeidae</taxon>
        <taxon>Rutelinae</taxon>
        <taxon>Popillia</taxon>
    </lineage>
</organism>
<evidence type="ECO:0000313" key="1">
    <source>
        <dbReference type="EMBL" id="KAK9754289.1"/>
    </source>
</evidence>
<keyword evidence="2" id="KW-1185">Reference proteome</keyword>
<dbReference type="Proteomes" id="UP001458880">
    <property type="component" value="Unassembled WGS sequence"/>
</dbReference>